<dbReference type="PANTHER" id="PTHR43309:SF3">
    <property type="entry name" value="5-OXOPROLINASE SUBUNIT C"/>
    <property type="match status" value="1"/>
</dbReference>
<keyword evidence="3" id="KW-0067">ATP-binding</keyword>
<sequence length="556" mass="58145">MRFLPASDRALLIELDGLRETLALFDTLRDDPVPGVLEAVPAARTILLEFQPHAVSARQLAAALWQRRARVADLLRGGGLDAAGRLIELPVRYDGQDLEALAEHLGISAAQLIELHTGHEYHAAFAGFAPGFVYLAGNPFGAPVPRLNTPRTRVPASSVAVAGDFGAVYPQDSPGGWQLLGTTPCSMWDMRRAPPALLQPGLRVRFVDMARAARSIHIPGEVQDAPATGATGEVPTAADDGTRLKVQSAGVQTLVQDLGRRGQTGMGVSASGALDRCALRAANRLVGNPGDAAVLENALGHLRLHCEQGAAVVAVTGADIPVQVLTASGRRIVAGTHRPLALDAGDTLDIGAPSAGVRCYVAVRGGLDVAPVLGSRATDTLAAVGPPPLRLGDVLNVGTLFGPGELHAVQPGEDMATRRALPRAGEALVLDVVLGPRTDWFPPETLAVLQEQEWTVTPQSNRVGIRLAGERPLLRTETLHAAELPSEGTVRGALQVPASGQPVLFLADHPLTGGYPVIGAVAGHHLDLCAQIPVGARLRFNVLEPFAEIVPPAAVS</sequence>
<dbReference type="InterPro" id="IPR003833">
    <property type="entry name" value="CT_C_D"/>
</dbReference>
<dbReference type="OrthoDB" id="9768696at2"/>
<dbReference type="SUPFAM" id="SSF50891">
    <property type="entry name" value="Cyclophilin-like"/>
    <property type="match status" value="2"/>
</dbReference>
<comment type="caution">
    <text evidence="6">The sequence shown here is derived from an EMBL/GenBank/DDBJ whole genome shotgun (WGS) entry which is preliminary data.</text>
</comment>
<dbReference type="InterPro" id="IPR003778">
    <property type="entry name" value="CT_A_B"/>
</dbReference>
<dbReference type="RefSeq" id="WP_136348052.1">
    <property type="nucleotide sequence ID" value="NZ_SSOC01000003.1"/>
</dbReference>
<dbReference type="NCBIfam" id="TIGR00724">
    <property type="entry name" value="urea_amlyse_rel"/>
    <property type="match status" value="1"/>
</dbReference>
<evidence type="ECO:0000313" key="7">
    <source>
        <dbReference type="Proteomes" id="UP000308430"/>
    </source>
</evidence>
<dbReference type="InterPro" id="IPR029000">
    <property type="entry name" value="Cyclophilin-like_dom_sf"/>
</dbReference>
<dbReference type="GO" id="GO:0016829">
    <property type="term" value="F:lyase activity"/>
    <property type="evidence" value="ECO:0007669"/>
    <property type="project" value="UniProtKB-KW"/>
</dbReference>
<keyword evidence="2" id="KW-0378">Hydrolase</keyword>
<dbReference type="SUPFAM" id="SSF160467">
    <property type="entry name" value="PH0987 N-terminal domain-like"/>
    <property type="match status" value="1"/>
</dbReference>
<reference evidence="6 7" key="1">
    <citation type="submission" date="2019-04" db="EMBL/GenBank/DDBJ databases">
        <title>Azoarcus nasutitermitis sp. nov. isolated from termite nest.</title>
        <authorList>
            <person name="Lin S.-Y."/>
            <person name="Hameed A."/>
            <person name="Hsu Y.-H."/>
            <person name="Young C.-C."/>
        </authorList>
    </citation>
    <scope>NUCLEOTIDE SEQUENCE [LARGE SCALE GENOMIC DNA]</scope>
    <source>
        <strain evidence="6 7">CC-YHH838</strain>
    </source>
</reference>
<gene>
    <name evidence="6" type="ORF">E6C76_09910</name>
</gene>
<feature type="domain" description="Carboxyltransferase" evidence="4">
    <location>
        <begin position="1"/>
        <end position="198"/>
    </location>
</feature>
<name>A0A4S4B0G5_9RHOO</name>
<evidence type="ECO:0000313" key="6">
    <source>
        <dbReference type="EMBL" id="THF65846.1"/>
    </source>
</evidence>
<dbReference type="SMART" id="SM00797">
    <property type="entry name" value="AHS2"/>
    <property type="match status" value="1"/>
</dbReference>
<organism evidence="6 7">
    <name type="scientific">Pseudothauera nasutitermitis</name>
    <dbReference type="NCBI Taxonomy" id="2565930"/>
    <lineage>
        <taxon>Bacteria</taxon>
        <taxon>Pseudomonadati</taxon>
        <taxon>Pseudomonadota</taxon>
        <taxon>Betaproteobacteria</taxon>
        <taxon>Rhodocyclales</taxon>
        <taxon>Zoogloeaceae</taxon>
        <taxon>Pseudothauera</taxon>
    </lineage>
</organism>
<protein>
    <submittedName>
        <fullName evidence="6">5-oxoprolinase/urea amidolyase family protein</fullName>
    </submittedName>
</protein>
<dbReference type="Gene3D" id="3.30.1360.40">
    <property type="match status" value="1"/>
</dbReference>
<dbReference type="InterPro" id="IPR052708">
    <property type="entry name" value="PxpC"/>
</dbReference>
<dbReference type="AlphaFoldDB" id="A0A4S4B0G5"/>
<evidence type="ECO:0000256" key="2">
    <source>
        <dbReference type="ARBA" id="ARBA00022801"/>
    </source>
</evidence>
<keyword evidence="6" id="KW-0456">Lyase</keyword>
<evidence type="ECO:0000259" key="5">
    <source>
        <dbReference type="SMART" id="SM00797"/>
    </source>
</evidence>
<dbReference type="PANTHER" id="PTHR43309">
    <property type="entry name" value="5-OXOPROLINASE SUBUNIT C"/>
    <property type="match status" value="1"/>
</dbReference>
<dbReference type="Gene3D" id="2.40.100.10">
    <property type="entry name" value="Cyclophilin-like"/>
    <property type="match status" value="2"/>
</dbReference>
<dbReference type="Pfam" id="PF02626">
    <property type="entry name" value="CT_A_B"/>
    <property type="match status" value="1"/>
</dbReference>
<keyword evidence="1" id="KW-0547">Nucleotide-binding</keyword>
<evidence type="ECO:0000256" key="1">
    <source>
        <dbReference type="ARBA" id="ARBA00022741"/>
    </source>
</evidence>
<dbReference type="Pfam" id="PF02682">
    <property type="entry name" value="CT_C_D"/>
    <property type="match status" value="1"/>
</dbReference>
<dbReference type="EMBL" id="SSOC01000003">
    <property type="protein sequence ID" value="THF65846.1"/>
    <property type="molecule type" value="Genomic_DNA"/>
</dbReference>
<dbReference type="GO" id="GO:0005524">
    <property type="term" value="F:ATP binding"/>
    <property type="evidence" value="ECO:0007669"/>
    <property type="project" value="UniProtKB-KW"/>
</dbReference>
<evidence type="ECO:0000256" key="3">
    <source>
        <dbReference type="ARBA" id="ARBA00022840"/>
    </source>
</evidence>
<keyword evidence="7" id="KW-1185">Reference proteome</keyword>
<dbReference type="GO" id="GO:0016787">
    <property type="term" value="F:hydrolase activity"/>
    <property type="evidence" value="ECO:0007669"/>
    <property type="project" value="UniProtKB-KW"/>
</dbReference>
<dbReference type="Proteomes" id="UP000308430">
    <property type="component" value="Unassembled WGS sequence"/>
</dbReference>
<accession>A0A4S4B0G5</accession>
<evidence type="ECO:0000259" key="4">
    <source>
        <dbReference type="SMART" id="SM00796"/>
    </source>
</evidence>
<proteinExistence type="predicted"/>
<feature type="domain" description="Carboxyltransferase" evidence="5">
    <location>
        <begin position="265"/>
        <end position="554"/>
    </location>
</feature>
<dbReference type="SMART" id="SM00796">
    <property type="entry name" value="AHS1"/>
    <property type="match status" value="1"/>
</dbReference>